<organism evidence="1 2">
    <name type="scientific">Bradyrhizobium agreste</name>
    <dbReference type="NCBI Taxonomy" id="2751811"/>
    <lineage>
        <taxon>Bacteria</taxon>
        <taxon>Pseudomonadati</taxon>
        <taxon>Pseudomonadota</taxon>
        <taxon>Alphaproteobacteria</taxon>
        <taxon>Hyphomicrobiales</taxon>
        <taxon>Nitrobacteraceae</taxon>
        <taxon>Bradyrhizobium</taxon>
    </lineage>
</organism>
<proteinExistence type="predicted"/>
<dbReference type="InterPro" id="IPR011697">
    <property type="entry name" value="Peptidase_C26"/>
</dbReference>
<evidence type="ECO:0000313" key="2">
    <source>
        <dbReference type="Proteomes" id="UP000807370"/>
    </source>
</evidence>
<dbReference type="Gene3D" id="3.40.50.880">
    <property type="match status" value="1"/>
</dbReference>
<protein>
    <submittedName>
        <fullName evidence="1">Gamma-glutamyl-gamma-aminobutyrate hydrolase family protein</fullName>
    </submittedName>
</protein>
<keyword evidence="2" id="KW-1185">Reference proteome</keyword>
<dbReference type="GO" id="GO:0016787">
    <property type="term" value="F:hydrolase activity"/>
    <property type="evidence" value="ECO:0007669"/>
    <property type="project" value="UniProtKB-KW"/>
</dbReference>
<dbReference type="EMBL" id="JACCHP010000004">
    <property type="protein sequence ID" value="MBH5397650.1"/>
    <property type="molecule type" value="Genomic_DNA"/>
</dbReference>
<dbReference type="InterPro" id="IPR029062">
    <property type="entry name" value="Class_I_gatase-like"/>
</dbReference>
<name>A0ABS0PKB9_9BRAD</name>
<dbReference type="Pfam" id="PF07722">
    <property type="entry name" value="Peptidase_C26"/>
    <property type="match status" value="1"/>
</dbReference>
<gene>
    <name evidence="1" type="ORF">HZZ13_07555</name>
</gene>
<keyword evidence="1" id="KW-0378">Hydrolase</keyword>
<reference evidence="1 2" key="1">
    <citation type="submission" date="2020-07" db="EMBL/GenBank/DDBJ databases">
        <title>Bradyrhizobium diversity isolated from nodules of indigenous legumes of Western Australia.</title>
        <authorList>
            <person name="Klepa M.S."/>
        </authorList>
    </citation>
    <scope>NUCLEOTIDE SEQUENCE [LARGE SCALE GENOMIC DNA]</scope>
    <source>
        <strain evidence="1 2">CNPSo 4010</strain>
    </source>
</reference>
<sequence>MVRRQWDRAVQSQSNHSRRLPFHCASVHEQKQPKQLHERVPELIRTIPLPAAAGRFDWGQTRKGGVLQQICGADSIQVNSLHSFLIADLAPGLVAEAVAEDGSIEAVSVEGVSDFGTFSAT</sequence>
<evidence type="ECO:0000313" key="1">
    <source>
        <dbReference type="EMBL" id="MBH5397650.1"/>
    </source>
</evidence>
<comment type="caution">
    <text evidence="1">The sequence shown here is derived from an EMBL/GenBank/DDBJ whole genome shotgun (WGS) entry which is preliminary data.</text>
</comment>
<accession>A0ABS0PKB9</accession>
<dbReference type="Proteomes" id="UP000807370">
    <property type="component" value="Unassembled WGS sequence"/>
</dbReference>